<dbReference type="AlphaFoldDB" id="A0A2I0K906"/>
<dbReference type="Proteomes" id="UP000233551">
    <property type="component" value="Unassembled WGS sequence"/>
</dbReference>
<evidence type="ECO:0000313" key="3">
    <source>
        <dbReference type="Proteomes" id="UP000233551"/>
    </source>
</evidence>
<reference evidence="2 3" key="1">
    <citation type="submission" date="2017-11" db="EMBL/GenBank/DDBJ databases">
        <title>De-novo sequencing of pomegranate (Punica granatum L.) genome.</title>
        <authorList>
            <person name="Akparov Z."/>
            <person name="Amiraslanov A."/>
            <person name="Hajiyeva S."/>
            <person name="Abbasov M."/>
            <person name="Kaur K."/>
            <person name="Hamwieh A."/>
            <person name="Solovyev V."/>
            <person name="Salamov A."/>
            <person name="Braich B."/>
            <person name="Kosarev P."/>
            <person name="Mahmoud A."/>
            <person name="Hajiyev E."/>
            <person name="Babayeva S."/>
            <person name="Izzatullayeva V."/>
            <person name="Mammadov A."/>
            <person name="Mammadov A."/>
            <person name="Sharifova S."/>
            <person name="Ojaghi J."/>
            <person name="Eynullazada K."/>
            <person name="Bayramov B."/>
            <person name="Abdulazimova A."/>
            <person name="Shahmuradov I."/>
        </authorList>
    </citation>
    <scope>NUCLEOTIDE SEQUENCE [LARGE SCALE GENOMIC DNA]</scope>
    <source>
        <strain evidence="3">cv. AG2017</strain>
        <tissue evidence="2">Leaf</tissue>
    </source>
</reference>
<evidence type="ECO:0000256" key="1">
    <source>
        <dbReference type="SAM" id="MobiDB-lite"/>
    </source>
</evidence>
<protein>
    <submittedName>
        <fullName evidence="2">Uncharacterized protein</fullName>
    </submittedName>
</protein>
<feature type="region of interest" description="Disordered" evidence="1">
    <location>
        <begin position="97"/>
        <end position="156"/>
    </location>
</feature>
<feature type="compositionally biased region" description="Basic residues" evidence="1">
    <location>
        <begin position="104"/>
        <end position="118"/>
    </location>
</feature>
<sequence length="186" mass="21191">MTKFSETNVLHTRCPMGQVQDDRDFSMGTRWPQAKSDAGFMPFRELLSNLLPHASTGKELDAKVSPTKLKTKAIERAIRRQRNCPNRRQAWPPRWARPLTSRAHLSKRHPPGSHKARSGRTIVQGARHGLYQLPRPRHTRSTFAPRPPRTSSTHDEHFQATYTGTSPVEVRANMISTSDVHWGMPD</sequence>
<keyword evidence="3" id="KW-1185">Reference proteome</keyword>
<name>A0A2I0K906_PUNGR</name>
<gene>
    <name evidence="2" type="ORF">CRG98_014604</name>
</gene>
<comment type="caution">
    <text evidence="2">The sequence shown here is derived from an EMBL/GenBank/DDBJ whole genome shotgun (WGS) entry which is preliminary data.</text>
</comment>
<accession>A0A2I0K906</accession>
<evidence type="ECO:0000313" key="2">
    <source>
        <dbReference type="EMBL" id="PKI65019.1"/>
    </source>
</evidence>
<dbReference type="EMBL" id="PGOL01000773">
    <property type="protein sequence ID" value="PKI65019.1"/>
    <property type="molecule type" value="Genomic_DNA"/>
</dbReference>
<proteinExistence type="predicted"/>
<organism evidence="2 3">
    <name type="scientific">Punica granatum</name>
    <name type="common">Pomegranate</name>
    <dbReference type="NCBI Taxonomy" id="22663"/>
    <lineage>
        <taxon>Eukaryota</taxon>
        <taxon>Viridiplantae</taxon>
        <taxon>Streptophyta</taxon>
        <taxon>Embryophyta</taxon>
        <taxon>Tracheophyta</taxon>
        <taxon>Spermatophyta</taxon>
        <taxon>Magnoliopsida</taxon>
        <taxon>eudicotyledons</taxon>
        <taxon>Gunneridae</taxon>
        <taxon>Pentapetalae</taxon>
        <taxon>rosids</taxon>
        <taxon>malvids</taxon>
        <taxon>Myrtales</taxon>
        <taxon>Lythraceae</taxon>
        <taxon>Punica</taxon>
    </lineage>
</organism>